<dbReference type="PRINTS" id="PR00778">
    <property type="entry name" value="HTHARSR"/>
</dbReference>
<proteinExistence type="predicted"/>
<dbReference type="SMART" id="SM00418">
    <property type="entry name" value="HTH_ARSR"/>
    <property type="match status" value="1"/>
</dbReference>
<dbReference type="InterPro" id="IPR036388">
    <property type="entry name" value="WH-like_DNA-bd_sf"/>
</dbReference>
<dbReference type="Pfam" id="PF01022">
    <property type="entry name" value="HTH_5"/>
    <property type="match status" value="1"/>
</dbReference>
<sequence>MEKIKSNISETAELFKTLGDTSRLSMVAMMNRKECCVCDFTECFGMSQPAVSQHLKKLRNIGLVKARRDGYWTYLSLDEESRFYDMVPYLIGAIPGIDEHVDRLFSKCEGASCC</sequence>
<evidence type="ECO:0000256" key="3">
    <source>
        <dbReference type="ARBA" id="ARBA00023163"/>
    </source>
</evidence>
<dbReference type="NCBIfam" id="NF033788">
    <property type="entry name" value="HTH_metalloreg"/>
    <property type="match status" value="1"/>
</dbReference>
<dbReference type="STRING" id="1432562.WN59_05830"/>
<dbReference type="RefSeq" id="WP_046514069.1">
    <property type="nucleotide sequence ID" value="NZ_LAYZ01000002.1"/>
</dbReference>
<dbReference type="EMBL" id="LAYZ01000002">
    <property type="protein sequence ID" value="KKK35143.1"/>
    <property type="molecule type" value="Genomic_DNA"/>
</dbReference>
<dbReference type="InterPro" id="IPR011991">
    <property type="entry name" value="ArsR-like_HTH"/>
</dbReference>
<dbReference type="PATRIC" id="fig|1432562.3.peg.1162"/>
<evidence type="ECO:0000256" key="1">
    <source>
        <dbReference type="ARBA" id="ARBA00023015"/>
    </source>
</evidence>
<dbReference type="InterPro" id="IPR001845">
    <property type="entry name" value="HTH_ArsR_DNA-bd_dom"/>
</dbReference>
<evidence type="ECO:0000313" key="6">
    <source>
        <dbReference type="Proteomes" id="UP000034287"/>
    </source>
</evidence>
<dbReference type="Gene3D" id="1.10.10.10">
    <property type="entry name" value="Winged helix-like DNA-binding domain superfamily/Winged helix DNA-binding domain"/>
    <property type="match status" value="1"/>
</dbReference>
<reference evidence="5 6" key="1">
    <citation type="submission" date="2015-04" db="EMBL/GenBank/DDBJ databases">
        <title>Taxonomic description and genome sequence of Salinicoccus sediminis sp. nov., a novel hyper halotolerant bacterium isolated from marine sediment.</title>
        <authorList>
            <person name="Mathan Kumar R."/>
            <person name="Kaur G."/>
            <person name="Kumar N."/>
            <person name="Kumar A."/>
            <person name="Singh N.K."/>
            <person name="Kaur N."/>
            <person name="Mayilraj S."/>
        </authorList>
    </citation>
    <scope>NUCLEOTIDE SEQUENCE [LARGE SCALE GENOMIC DNA]</scope>
    <source>
        <strain evidence="5 6">SV-16</strain>
    </source>
</reference>
<dbReference type="GO" id="GO:0003677">
    <property type="term" value="F:DNA binding"/>
    <property type="evidence" value="ECO:0007669"/>
    <property type="project" value="UniProtKB-KW"/>
</dbReference>
<dbReference type="OrthoDB" id="9798835at2"/>
<gene>
    <name evidence="5" type="ORF">WN59_05830</name>
</gene>
<evidence type="ECO:0000259" key="4">
    <source>
        <dbReference type="PROSITE" id="PS50987"/>
    </source>
</evidence>
<dbReference type="InterPro" id="IPR036390">
    <property type="entry name" value="WH_DNA-bd_sf"/>
</dbReference>
<dbReference type="SUPFAM" id="SSF46785">
    <property type="entry name" value="Winged helix' DNA-binding domain"/>
    <property type="match status" value="1"/>
</dbReference>
<name>A0A0M2SLN5_9STAP</name>
<evidence type="ECO:0000256" key="2">
    <source>
        <dbReference type="ARBA" id="ARBA00023125"/>
    </source>
</evidence>
<dbReference type="GO" id="GO:0003700">
    <property type="term" value="F:DNA-binding transcription factor activity"/>
    <property type="evidence" value="ECO:0007669"/>
    <property type="project" value="InterPro"/>
</dbReference>
<dbReference type="AlphaFoldDB" id="A0A0M2SLN5"/>
<feature type="domain" description="HTH arsR-type" evidence="4">
    <location>
        <begin position="4"/>
        <end position="102"/>
    </location>
</feature>
<keyword evidence="1" id="KW-0805">Transcription regulation</keyword>
<evidence type="ECO:0000313" key="5">
    <source>
        <dbReference type="EMBL" id="KKK35143.1"/>
    </source>
</evidence>
<dbReference type="PANTHER" id="PTHR33154">
    <property type="entry name" value="TRANSCRIPTIONAL REGULATOR, ARSR FAMILY"/>
    <property type="match status" value="1"/>
</dbReference>
<dbReference type="InterPro" id="IPR051081">
    <property type="entry name" value="HTH_MetalResp_TranReg"/>
</dbReference>
<protein>
    <submittedName>
        <fullName evidence="5">ArsR family transcriptional regulator</fullName>
    </submittedName>
</protein>
<keyword evidence="3" id="KW-0804">Transcription</keyword>
<dbReference type="PANTHER" id="PTHR33154:SF18">
    <property type="entry name" value="ARSENICAL RESISTANCE OPERON REPRESSOR"/>
    <property type="match status" value="1"/>
</dbReference>
<accession>A0A0M2SLN5</accession>
<dbReference type="CDD" id="cd00090">
    <property type="entry name" value="HTH_ARSR"/>
    <property type="match status" value="1"/>
</dbReference>
<dbReference type="PROSITE" id="PS50987">
    <property type="entry name" value="HTH_ARSR_2"/>
    <property type="match status" value="1"/>
</dbReference>
<comment type="caution">
    <text evidence="5">The sequence shown here is derived from an EMBL/GenBank/DDBJ whole genome shotgun (WGS) entry which is preliminary data.</text>
</comment>
<keyword evidence="2" id="KW-0238">DNA-binding</keyword>
<dbReference type="Proteomes" id="UP000034287">
    <property type="component" value="Unassembled WGS sequence"/>
</dbReference>
<keyword evidence="6" id="KW-1185">Reference proteome</keyword>
<organism evidence="5 6">
    <name type="scientific">Salinicoccus sediminis</name>
    <dbReference type="NCBI Taxonomy" id="1432562"/>
    <lineage>
        <taxon>Bacteria</taxon>
        <taxon>Bacillati</taxon>
        <taxon>Bacillota</taxon>
        <taxon>Bacilli</taxon>
        <taxon>Bacillales</taxon>
        <taxon>Staphylococcaceae</taxon>
        <taxon>Salinicoccus</taxon>
    </lineage>
</organism>